<evidence type="ECO:0000313" key="3">
    <source>
        <dbReference type="EMBL" id="GIO65965.1"/>
    </source>
</evidence>
<feature type="region of interest" description="Disordered" evidence="1">
    <location>
        <begin position="27"/>
        <end position="91"/>
    </location>
</feature>
<protein>
    <recommendedName>
        <fullName evidence="5">Membrane-bound protein LytA</fullName>
    </recommendedName>
</protein>
<comment type="caution">
    <text evidence="3">The sequence shown here is derived from an EMBL/GenBank/DDBJ whole genome shotgun (WGS) entry which is preliminary data.</text>
</comment>
<organism evidence="3 4">
    <name type="scientific">Paenibacillus cookii</name>
    <dbReference type="NCBI Taxonomy" id="157839"/>
    <lineage>
        <taxon>Bacteria</taxon>
        <taxon>Bacillati</taxon>
        <taxon>Bacillota</taxon>
        <taxon>Bacilli</taxon>
        <taxon>Bacillales</taxon>
        <taxon>Paenibacillaceae</taxon>
        <taxon>Paenibacillus</taxon>
    </lineage>
</organism>
<evidence type="ECO:0000256" key="1">
    <source>
        <dbReference type="SAM" id="MobiDB-lite"/>
    </source>
</evidence>
<name>A0ABQ4LRS6_9BACL</name>
<evidence type="ECO:0000313" key="4">
    <source>
        <dbReference type="Proteomes" id="UP000680638"/>
    </source>
</evidence>
<proteinExistence type="predicted"/>
<sequence>MYLKPMKYSLVSFVALLAFGLPLAACGGQPEAEGQDRPAAEQPQTPMEKPEEQHHNHQKHQESQKPQNSQDSAQEEKPSVKQGKGSLTGLADSHTVEIIVDGKPMAFQFDETLKPDVEAMKPDQQVEFKYEEKAIEGDASLKQLVLTEIAKAGSAK</sequence>
<reference evidence="3 4" key="1">
    <citation type="submission" date="2021-03" db="EMBL/GenBank/DDBJ databases">
        <title>Antimicrobial resistance genes in bacteria isolated from Japanese honey, and their potential for conferring macrolide and lincosamide resistance in the American foulbrood pathogen Paenibacillus larvae.</title>
        <authorList>
            <person name="Okamoto M."/>
            <person name="Kumagai M."/>
            <person name="Kanamori H."/>
            <person name="Takamatsu D."/>
        </authorList>
    </citation>
    <scope>NUCLEOTIDE SEQUENCE [LARGE SCALE GENOMIC DNA]</scope>
    <source>
        <strain evidence="3 4">J21TS3</strain>
    </source>
</reference>
<gene>
    <name evidence="3" type="ORF">J21TS3_07860</name>
</gene>
<keyword evidence="2" id="KW-0732">Signal</keyword>
<feature type="chain" id="PRO_5047282762" description="Membrane-bound protein LytA" evidence="2">
    <location>
        <begin position="25"/>
        <end position="156"/>
    </location>
</feature>
<evidence type="ECO:0008006" key="5">
    <source>
        <dbReference type="Google" id="ProtNLM"/>
    </source>
</evidence>
<feature type="signal peptide" evidence="2">
    <location>
        <begin position="1"/>
        <end position="24"/>
    </location>
</feature>
<keyword evidence="4" id="KW-1185">Reference proteome</keyword>
<dbReference type="EMBL" id="BORW01000002">
    <property type="protein sequence ID" value="GIO65965.1"/>
    <property type="molecule type" value="Genomic_DNA"/>
</dbReference>
<feature type="compositionally biased region" description="Basic and acidic residues" evidence="1">
    <location>
        <begin position="48"/>
        <end position="63"/>
    </location>
</feature>
<accession>A0ABQ4LRS6</accession>
<dbReference type="Proteomes" id="UP000680638">
    <property type="component" value="Unassembled WGS sequence"/>
</dbReference>
<dbReference type="RefSeq" id="WP_212947713.1">
    <property type="nucleotide sequence ID" value="NZ_BORW01000002.1"/>
</dbReference>
<evidence type="ECO:0000256" key="2">
    <source>
        <dbReference type="SAM" id="SignalP"/>
    </source>
</evidence>